<dbReference type="Pfam" id="PF00481">
    <property type="entry name" value="PP2C"/>
    <property type="match status" value="1"/>
</dbReference>
<dbReference type="InterPro" id="IPR036457">
    <property type="entry name" value="PPM-type-like_dom_sf"/>
</dbReference>
<protein>
    <recommendedName>
        <fullName evidence="1">protein-serine/threonine phosphatase</fullName>
        <ecNumber evidence="1">3.1.3.16</ecNumber>
    </recommendedName>
</protein>
<dbReference type="EMBL" id="KZ451883">
    <property type="protein sequence ID" value="PKA67268.1"/>
    <property type="molecule type" value="Genomic_DNA"/>
</dbReference>
<dbReference type="EC" id="3.1.3.16" evidence="1"/>
<reference evidence="8 9" key="1">
    <citation type="journal article" date="2017" name="Nature">
        <title>The Apostasia genome and the evolution of orchids.</title>
        <authorList>
            <person name="Zhang G.Q."/>
            <person name="Liu K.W."/>
            <person name="Li Z."/>
            <person name="Lohaus R."/>
            <person name="Hsiao Y.Y."/>
            <person name="Niu S.C."/>
            <person name="Wang J.Y."/>
            <person name="Lin Y.C."/>
            <person name="Xu Q."/>
            <person name="Chen L.J."/>
            <person name="Yoshida K."/>
            <person name="Fujiwara S."/>
            <person name="Wang Z.W."/>
            <person name="Zhang Y.Q."/>
            <person name="Mitsuda N."/>
            <person name="Wang M."/>
            <person name="Liu G.H."/>
            <person name="Pecoraro L."/>
            <person name="Huang H.X."/>
            <person name="Xiao X.J."/>
            <person name="Lin M."/>
            <person name="Wu X.Y."/>
            <person name="Wu W.L."/>
            <person name="Chen Y.Y."/>
            <person name="Chang S.B."/>
            <person name="Sakamoto S."/>
            <person name="Ohme-Takagi M."/>
            <person name="Yagi M."/>
            <person name="Zeng S.J."/>
            <person name="Shen C.Y."/>
            <person name="Yeh C.M."/>
            <person name="Luo Y.B."/>
            <person name="Tsai W.C."/>
            <person name="Van de Peer Y."/>
            <person name="Liu Z.J."/>
        </authorList>
    </citation>
    <scope>NUCLEOTIDE SEQUENCE [LARGE SCALE GENOMIC DNA]</scope>
    <source>
        <strain evidence="9">cv. Shenzhen</strain>
        <tissue evidence="8">Stem</tissue>
    </source>
</reference>
<name>A0A2I0BHK1_9ASPA</name>
<organism evidence="8 9">
    <name type="scientific">Apostasia shenzhenica</name>
    <dbReference type="NCBI Taxonomy" id="1088818"/>
    <lineage>
        <taxon>Eukaryota</taxon>
        <taxon>Viridiplantae</taxon>
        <taxon>Streptophyta</taxon>
        <taxon>Embryophyta</taxon>
        <taxon>Tracheophyta</taxon>
        <taxon>Spermatophyta</taxon>
        <taxon>Magnoliopsida</taxon>
        <taxon>Liliopsida</taxon>
        <taxon>Asparagales</taxon>
        <taxon>Orchidaceae</taxon>
        <taxon>Apostasioideae</taxon>
        <taxon>Apostasia</taxon>
    </lineage>
</organism>
<evidence type="ECO:0000256" key="4">
    <source>
        <dbReference type="ARBA" id="ARBA00047761"/>
    </source>
</evidence>
<evidence type="ECO:0000256" key="1">
    <source>
        <dbReference type="ARBA" id="ARBA00013081"/>
    </source>
</evidence>
<feature type="chain" id="PRO_5014117978" description="protein-serine/threonine phosphatase" evidence="6">
    <location>
        <begin position="24"/>
        <end position="158"/>
    </location>
</feature>
<evidence type="ECO:0000256" key="3">
    <source>
        <dbReference type="ARBA" id="ARBA00022912"/>
    </source>
</evidence>
<dbReference type="PANTHER" id="PTHR13832">
    <property type="entry name" value="PROTEIN PHOSPHATASE 2C"/>
    <property type="match status" value="1"/>
</dbReference>
<dbReference type="PANTHER" id="PTHR13832:SF853">
    <property type="entry name" value="PROTEIN PHOSPHATASE 2C 2-RELATED"/>
    <property type="match status" value="1"/>
</dbReference>
<keyword evidence="6" id="KW-0732">Signal</keyword>
<dbReference type="OrthoDB" id="10264738at2759"/>
<dbReference type="Proteomes" id="UP000236161">
    <property type="component" value="Unassembled WGS sequence"/>
</dbReference>
<dbReference type="InterPro" id="IPR001932">
    <property type="entry name" value="PPM-type_phosphatase-like_dom"/>
</dbReference>
<dbReference type="SUPFAM" id="SSF81606">
    <property type="entry name" value="PP2C-like"/>
    <property type="match status" value="1"/>
</dbReference>
<evidence type="ECO:0000256" key="2">
    <source>
        <dbReference type="ARBA" id="ARBA00022801"/>
    </source>
</evidence>
<feature type="signal peptide" evidence="6">
    <location>
        <begin position="1"/>
        <end position="23"/>
    </location>
</feature>
<proteinExistence type="predicted"/>
<dbReference type="GO" id="GO:0004722">
    <property type="term" value="F:protein serine/threonine phosphatase activity"/>
    <property type="evidence" value="ECO:0007669"/>
    <property type="project" value="UniProtKB-EC"/>
</dbReference>
<comment type="catalytic activity">
    <reaction evidence="5">
        <text>O-phospho-L-threonyl-[protein] + H2O = L-threonyl-[protein] + phosphate</text>
        <dbReference type="Rhea" id="RHEA:47004"/>
        <dbReference type="Rhea" id="RHEA-COMP:11060"/>
        <dbReference type="Rhea" id="RHEA-COMP:11605"/>
        <dbReference type="ChEBI" id="CHEBI:15377"/>
        <dbReference type="ChEBI" id="CHEBI:30013"/>
        <dbReference type="ChEBI" id="CHEBI:43474"/>
        <dbReference type="ChEBI" id="CHEBI:61977"/>
        <dbReference type="EC" id="3.1.3.16"/>
    </reaction>
</comment>
<keyword evidence="2 8" id="KW-0378">Hydrolase</keyword>
<accession>A0A2I0BHK1</accession>
<evidence type="ECO:0000256" key="5">
    <source>
        <dbReference type="ARBA" id="ARBA00048336"/>
    </source>
</evidence>
<keyword evidence="3" id="KW-0904">Protein phosphatase</keyword>
<gene>
    <name evidence="8" type="ORF">AXF42_Ash004761</name>
</gene>
<dbReference type="Gene3D" id="3.60.40.10">
    <property type="entry name" value="PPM-type phosphatase domain"/>
    <property type="match status" value="1"/>
</dbReference>
<evidence type="ECO:0000313" key="9">
    <source>
        <dbReference type="Proteomes" id="UP000236161"/>
    </source>
</evidence>
<keyword evidence="9" id="KW-1185">Reference proteome</keyword>
<evidence type="ECO:0000313" key="8">
    <source>
        <dbReference type="EMBL" id="PKA67268.1"/>
    </source>
</evidence>
<evidence type="ECO:0000259" key="7">
    <source>
        <dbReference type="Pfam" id="PF00481"/>
    </source>
</evidence>
<dbReference type="STRING" id="1088818.A0A2I0BHK1"/>
<sequence>MAASHLLPVLLLGISVAALMTSAQPIRLRPFNYLSVSRGDPIFGLAIDAAIRRPTLSSDIGGKACCVTAFVEMGNLIVSNAGDCRAVINVSGTAEALTSDHRPSREDERNRTRALNSTANELQGIFDLMLGTLELLMLPPNNAESLFHPYSDQFPLFF</sequence>
<dbReference type="AlphaFoldDB" id="A0A2I0BHK1"/>
<feature type="domain" description="PPM-type phosphatase" evidence="7">
    <location>
        <begin position="64"/>
        <end position="123"/>
    </location>
</feature>
<evidence type="ECO:0000256" key="6">
    <source>
        <dbReference type="SAM" id="SignalP"/>
    </source>
</evidence>
<dbReference type="InterPro" id="IPR015655">
    <property type="entry name" value="PP2C"/>
</dbReference>
<comment type="catalytic activity">
    <reaction evidence="4">
        <text>O-phospho-L-seryl-[protein] + H2O = L-seryl-[protein] + phosphate</text>
        <dbReference type="Rhea" id="RHEA:20629"/>
        <dbReference type="Rhea" id="RHEA-COMP:9863"/>
        <dbReference type="Rhea" id="RHEA-COMP:11604"/>
        <dbReference type="ChEBI" id="CHEBI:15377"/>
        <dbReference type="ChEBI" id="CHEBI:29999"/>
        <dbReference type="ChEBI" id="CHEBI:43474"/>
        <dbReference type="ChEBI" id="CHEBI:83421"/>
        <dbReference type="EC" id="3.1.3.16"/>
    </reaction>
</comment>